<dbReference type="GO" id="GO:0016020">
    <property type="term" value="C:membrane"/>
    <property type="evidence" value="ECO:0007669"/>
    <property type="project" value="UniProtKB-SubCell"/>
</dbReference>
<evidence type="ECO:0000256" key="6">
    <source>
        <dbReference type="ARBA" id="ARBA00023002"/>
    </source>
</evidence>
<keyword evidence="3 10" id="KW-0812">Transmembrane</keyword>
<evidence type="ECO:0000256" key="4">
    <source>
        <dbReference type="ARBA" id="ARBA00022719"/>
    </source>
</evidence>
<dbReference type="GO" id="GO:0048038">
    <property type="term" value="F:quinone binding"/>
    <property type="evidence" value="ECO:0007669"/>
    <property type="project" value="UniProtKB-KW"/>
</dbReference>
<dbReference type="EMBL" id="PFXE01000001">
    <property type="protein sequence ID" value="PJA34599.1"/>
    <property type="molecule type" value="Genomic_DNA"/>
</dbReference>
<evidence type="ECO:0000313" key="13">
    <source>
        <dbReference type="Proteomes" id="UP000231487"/>
    </source>
</evidence>
<dbReference type="InterPro" id="IPR012932">
    <property type="entry name" value="VKOR"/>
</dbReference>
<dbReference type="AlphaFoldDB" id="A0A2M7WVH7"/>
<comment type="subcellular location">
    <subcellularLocation>
        <location evidence="1">Membrane</location>
        <topology evidence="1">Multi-pass membrane protein</topology>
    </subcellularLocation>
</comment>
<evidence type="ECO:0000256" key="7">
    <source>
        <dbReference type="ARBA" id="ARBA00023136"/>
    </source>
</evidence>
<protein>
    <recommendedName>
        <fullName evidence="11">Vitamin K epoxide reductase domain-containing protein</fullName>
    </recommendedName>
</protein>
<comment type="caution">
    <text evidence="12">The sequence shown here is derived from an EMBL/GenBank/DDBJ whole genome shotgun (WGS) entry which is preliminary data.</text>
</comment>
<keyword evidence="9" id="KW-0676">Redox-active center</keyword>
<dbReference type="Pfam" id="PF07884">
    <property type="entry name" value="VKOR"/>
    <property type="match status" value="1"/>
</dbReference>
<gene>
    <name evidence="12" type="ORF">CO184_00050</name>
</gene>
<evidence type="ECO:0000256" key="1">
    <source>
        <dbReference type="ARBA" id="ARBA00004141"/>
    </source>
</evidence>
<dbReference type="PANTHER" id="PTHR34573:SF1">
    <property type="entry name" value="VITAMIN K EPOXIDE REDUCTASE DOMAIN-CONTAINING PROTEIN"/>
    <property type="match status" value="1"/>
</dbReference>
<dbReference type="InterPro" id="IPR044698">
    <property type="entry name" value="VKOR/LTO1"/>
</dbReference>
<sequence>MNSTRTGALMLSFLVISFLGFADSLYLSVTHYLNATPSCFIAKGCDIVTTSTYSEIFGFPVAFLGVTYYLLLIVLAIIYLDKKKNKVFKLLPWVTTLGVTTSLWLLYVQVFILKSLCSYCIISAFISITLFVIAVVILKFYSKTT</sequence>
<keyword evidence="6" id="KW-0560">Oxidoreductase</keyword>
<dbReference type="InterPro" id="IPR038354">
    <property type="entry name" value="VKOR_sf"/>
</dbReference>
<evidence type="ECO:0000256" key="5">
    <source>
        <dbReference type="ARBA" id="ARBA00022989"/>
    </source>
</evidence>
<name>A0A2M7WVH7_9BACT</name>
<feature type="transmembrane region" description="Helical" evidence="10">
    <location>
        <begin position="116"/>
        <end position="141"/>
    </location>
</feature>
<reference evidence="13" key="1">
    <citation type="submission" date="2017-09" db="EMBL/GenBank/DDBJ databases">
        <title>Depth-based differentiation of microbial function through sediment-hosted aquifers and enrichment of novel symbionts in the deep terrestrial subsurface.</title>
        <authorList>
            <person name="Probst A.J."/>
            <person name="Ladd B."/>
            <person name="Jarett J.K."/>
            <person name="Geller-Mcgrath D.E."/>
            <person name="Sieber C.M.K."/>
            <person name="Emerson J.B."/>
            <person name="Anantharaman K."/>
            <person name="Thomas B.C."/>
            <person name="Malmstrom R."/>
            <person name="Stieglmeier M."/>
            <person name="Klingl A."/>
            <person name="Woyke T."/>
            <person name="Ryan C.M."/>
            <person name="Banfield J.F."/>
        </authorList>
    </citation>
    <scope>NUCLEOTIDE SEQUENCE [LARGE SCALE GENOMIC DNA]</scope>
</reference>
<evidence type="ECO:0000256" key="9">
    <source>
        <dbReference type="ARBA" id="ARBA00023284"/>
    </source>
</evidence>
<evidence type="ECO:0000313" key="12">
    <source>
        <dbReference type="EMBL" id="PJA34599.1"/>
    </source>
</evidence>
<evidence type="ECO:0000256" key="2">
    <source>
        <dbReference type="ARBA" id="ARBA00006214"/>
    </source>
</evidence>
<keyword evidence="7 10" id="KW-0472">Membrane</keyword>
<evidence type="ECO:0000256" key="3">
    <source>
        <dbReference type="ARBA" id="ARBA00022692"/>
    </source>
</evidence>
<evidence type="ECO:0000259" key="11">
    <source>
        <dbReference type="SMART" id="SM00756"/>
    </source>
</evidence>
<proteinExistence type="inferred from homology"/>
<dbReference type="SMART" id="SM00756">
    <property type="entry name" value="VKc"/>
    <property type="match status" value="1"/>
</dbReference>
<dbReference type="GO" id="GO:0016491">
    <property type="term" value="F:oxidoreductase activity"/>
    <property type="evidence" value="ECO:0007669"/>
    <property type="project" value="UniProtKB-KW"/>
</dbReference>
<evidence type="ECO:0000256" key="8">
    <source>
        <dbReference type="ARBA" id="ARBA00023157"/>
    </source>
</evidence>
<keyword evidence="5 10" id="KW-1133">Transmembrane helix</keyword>
<feature type="transmembrane region" description="Helical" evidence="10">
    <location>
        <begin position="56"/>
        <end position="78"/>
    </location>
</feature>
<evidence type="ECO:0000256" key="10">
    <source>
        <dbReference type="SAM" id="Phobius"/>
    </source>
</evidence>
<organism evidence="12 13">
    <name type="scientific">Candidatus Zambryskibacteria bacterium CG_4_9_14_3_um_filter_40_16</name>
    <dbReference type="NCBI Taxonomy" id="1975111"/>
    <lineage>
        <taxon>Bacteria</taxon>
        <taxon>Candidatus Zambryskiibacteriota</taxon>
    </lineage>
</organism>
<accession>A0A2M7WVH7</accession>
<dbReference type="CDD" id="cd12916">
    <property type="entry name" value="VKOR_1"/>
    <property type="match status" value="1"/>
</dbReference>
<feature type="transmembrane region" description="Helical" evidence="10">
    <location>
        <begin position="90"/>
        <end position="110"/>
    </location>
</feature>
<keyword evidence="4" id="KW-0874">Quinone</keyword>
<dbReference type="PANTHER" id="PTHR34573">
    <property type="entry name" value="VKC DOMAIN-CONTAINING PROTEIN"/>
    <property type="match status" value="1"/>
</dbReference>
<comment type="similarity">
    <text evidence="2">Belongs to the VKOR family.</text>
</comment>
<feature type="domain" description="Vitamin K epoxide reductase" evidence="11">
    <location>
        <begin position="6"/>
        <end position="138"/>
    </location>
</feature>
<dbReference type="Proteomes" id="UP000231487">
    <property type="component" value="Unassembled WGS sequence"/>
</dbReference>
<keyword evidence="8" id="KW-1015">Disulfide bond</keyword>
<dbReference type="Gene3D" id="1.20.1440.130">
    <property type="entry name" value="VKOR domain"/>
    <property type="match status" value="1"/>
</dbReference>